<evidence type="ECO:0000313" key="2">
    <source>
        <dbReference type="Proteomes" id="UP001204953"/>
    </source>
</evidence>
<accession>A0AAE3GVG6</accession>
<evidence type="ECO:0000313" key="1">
    <source>
        <dbReference type="EMBL" id="MCP2730628.1"/>
    </source>
</evidence>
<organism evidence="1 2">
    <name type="scientific">Limnofasciculus baicalensis BBK-W-15</name>
    <dbReference type="NCBI Taxonomy" id="2699891"/>
    <lineage>
        <taxon>Bacteria</taxon>
        <taxon>Bacillati</taxon>
        <taxon>Cyanobacteriota</taxon>
        <taxon>Cyanophyceae</taxon>
        <taxon>Coleofasciculales</taxon>
        <taxon>Coleofasciculaceae</taxon>
        <taxon>Limnofasciculus</taxon>
        <taxon>Limnofasciculus baicalensis</taxon>
    </lineage>
</organism>
<comment type="caution">
    <text evidence="1">The sequence shown here is derived from an EMBL/GenBank/DDBJ whole genome shotgun (WGS) entry which is preliminary data.</text>
</comment>
<dbReference type="AlphaFoldDB" id="A0AAE3GVG6"/>
<name>A0AAE3GVG6_9CYAN</name>
<gene>
    <name evidence="1" type="ORF">NJ959_19550</name>
</gene>
<dbReference type="Proteomes" id="UP001204953">
    <property type="component" value="Unassembled WGS sequence"/>
</dbReference>
<reference evidence="1" key="1">
    <citation type="submission" date="2022-06" db="EMBL/GenBank/DDBJ databases">
        <title>New cyanobacteria of genus Symplocastrum in benthos of Lake Baikal.</title>
        <authorList>
            <person name="Sorokovikova E."/>
            <person name="Tikhonova I."/>
            <person name="Krasnopeev A."/>
            <person name="Evseev P."/>
            <person name="Gladkikh A."/>
            <person name="Belykh O."/>
        </authorList>
    </citation>
    <scope>NUCLEOTIDE SEQUENCE</scope>
    <source>
        <strain evidence="1">BBK-W-15</strain>
    </source>
</reference>
<keyword evidence="2" id="KW-1185">Reference proteome</keyword>
<protein>
    <submittedName>
        <fullName evidence="1">Uncharacterized protein</fullName>
    </submittedName>
</protein>
<dbReference type="EMBL" id="JAMZMM010000223">
    <property type="protein sequence ID" value="MCP2730628.1"/>
    <property type="molecule type" value="Genomic_DNA"/>
</dbReference>
<proteinExistence type="predicted"/>
<dbReference type="RefSeq" id="WP_254013383.1">
    <property type="nucleotide sequence ID" value="NZ_JAMZMM010000223.1"/>
</dbReference>
<sequence>MGPWISQYRWWIQQLLQENGCDPKGFIPDGEMGPVPPLHVPIPNPFYPESGT</sequence>